<dbReference type="RefSeq" id="WP_134513783.1">
    <property type="nucleotide sequence ID" value="NZ_SOHJ01000004.1"/>
</dbReference>
<reference evidence="5 6" key="1">
    <citation type="submission" date="2019-03" db="EMBL/GenBank/DDBJ databases">
        <title>Genomics of glacier-inhabiting Cryobacterium strains.</title>
        <authorList>
            <person name="Liu Q."/>
            <person name="Xin Y.-H."/>
        </authorList>
    </citation>
    <scope>NUCLEOTIDE SEQUENCE [LARGE SCALE GENOMIC DNA]</scope>
    <source>
        <strain evidence="5 6">Sr39</strain>
    </source>
</reference>
<keyword evidence="2" id="KW-0238">DNA-binding</keyword>
<proteinExistence type="predicted"/>
<protein>
    <submittedName>
        <fullName evidence="5">Transcriptional regulator</fullName>
    </submittedName>
</protein>
<keyword evidence="1" id="KW-0805">Transcription regulation</keyword>
<evidence type="ECO:0000259" key="4">
    <source>
        <dbReference type="PROSITE" id="PS50987"/>
    </source>
</evidence>
<dbReference type="PROSITE" id="PS50987">
    <property type="entry name" value="HTH_ARSR_2"/>
    <property type="match status" value="1"/>
</dbReference>
<name>A0A4R9AH47_9MICO</name>
<dbReference type="InterPro" id="IPR018334">
    <property type="entry name" value="ArsR_HTH"/>
</dbReference>
<organism evidence="5 6">
    <name type="scientific">Cryobacterium suzukii</name>
    <dbReference type="NCBI Taxonomy" id="1259198"/>
    <lineage>
        <taxon>Bacteria</taxon>
        <taxon>Bacillati</taxon>
        <taxon>Actinomycetota</taxon>
        <taxon>Actinomycetes</taxon>
        <taxon>Micrococcales</taxon>
        <taxon>Microbacteriaceae</taxon>
        <taxon>Cryobacterium</taxon>
    </lineage>
</organism>
<dbReference type="EMBL" id="SOHJ01000004">
    <property type="protein sequence ID" value="TFD61575.1"/>
    <property type="molecule type" value="Genomic_DNA"/>
</dbReference>
<dbReference type="Gene3D" id="1.10.10.10">
    <property type="entry name" value="Winged helix-like DNA-binding domain superfamily/Winged helix DNA-binding domain"/>
    <property type="match status" value="1"/>
</dbReference>
<dbReference type="Pfam" id="PF01022">
    <property type="entry name" value="HTH_5"/>
    <property type="match status" value="1"/>
</dbReference>
<keyword evidence="3" id="KW-0804">Transcription</keyword>
<dbReference type="PRINTS" id="PR00778">
    <property type="entry name" value="HTHARSR"/>
</dbReference>
<dbReference type="InterPro" id="IPR036388">
    <property type="entry name" value="WH-like_DNA-bd_sf"/>
</dbReference>
<dbReference type="CDD" id="cd00090">
    <property type="entry name" value="HTH_ARSR"/>
    <property type="match status" value="1"/>
</dbReference>
<keyword evidence="6" id="KW-1185">Reference proteome</keyword>
<dbReference type="OrthoDB" id="3628603at2"/>
<dbReference type="InterPro" id="IPR036390">
    <property type="entry name" value="WH_DNA-bd_sf"/>
</dbReference>
<dbReference type="PANTHER" id="PTHR33154:SF18">
    <property type="entry name" value="ARSENICAL RESISTANCE OPERON REPRESSOR"/>
    <property type="match status" value="1"/>
</dbReference>
<feature type="domain" description="HTH arsR-type" evidence="4">
    <location>
        <begin position="34"/>
        <end position="126"/>
    </location>
</feature>
<evidence type="ECO:0000256" key="3">
    <source>
        <dbReference type="ARBA" id="ARBA00023163"/>
    </source>
</evidence>
<dbReference type="SUPFAM" id="SSF46785">
    <property type="entry name" value="Winged helix' DNA-binding domain"/>
    <property type="match status" value="1"/>
</dbReference>
<sequence length="126" mass="13211">MTFTQTLPLTDISRGVAYGQADAACSSPSARAAIAPERADSLARSLKALADPARLRIISIVAAHADAEACVCDLTDQLTLSQPTISHHLKVLVDAGFLTRVKRGTWSYYSMVPGSLESVAGVLAAV</sequence>
<evidence type="ECO:0000256" key="2">
    <source>
        <dbReference type="ARBA" id="ARBA00023125"/>
    </source>
</evidence>
<dbReference type="InterPro" id="IPR001845">
    <property type="entry name" value="HTH_ArsR_DNA-bd_dom"/>
</dbReference>
<dbReference type="AlphaFoldDB" id="A0A4R9AH47"/>
<accession>A0A4R9AH47</accession>
<dbReference type="PROSITE" id="PS00846">
    <property type="entry name" value="HTH_ARSR_1"/>
    <property type="match status" value="1"/>
</dbReference>
<comment type="caution">
    <text evidence="5">The sequence shown here is derived from an EMBL/GenBank/DDBJ whole genome shotgun (WGS) entry which is preliminary data.</text>
</comment>
<dbReference type="InterPro" id="IPR011991">
    <property type="entry name" value="ArsR-like_HTH"/>
</dbReference>
<evidence type="ECO:0000256" key="1">
    <source>
        <dbReference type="ARBA" id="ARBA00023015"/>
    </source>
</evidence>
<dbReference type="Proteomes" id="UP000298170">
    <property type="component" value="Unassembled WGS sequence"/>
</dbReference>
<dbReference type="SMART" id="SM00418">
    <property type="entry name" value="HTH_ARSR"/>
    <property type="match status" value="1"/>
</dbReference>
<evidence type="ECO:0000313" key="6">
    <source>
        <dbReference type="Proteomes" id="UP000298170"/>
    </source>
</evidence>
<dbReference type="InterPro" id="IPR051081">
    <property type="entry name" value="HTH_MetalResp_TranReg"/>
</dbReference>
<dbReference type="NCBIfam" id="NF033788">
    <property type="entry name" value="HTH_metalloreg"/>
    <property type="match status" value="1"/>
</dbReference>
<dbReference type="GO" id="GO:0003700">
    <property type="term" value="F:DNA-binding transcription factor activity"/>
    <property type="evidence" value="ECO:0007669"/>
    <property type="project" value="InterPro"/>
</dbReference>
<gene>
    <name evidence="5" type="ORF">E3T39_05910</name>
</gene>
<evidence type="ECO:0000313" key="5">
    <source>
        <dbReference type="EMBL" id="TFD61575.1"/>
    </source>
</evidence>
<dbReference type="PANTHER" id="PTHR33154">
    <property type="entry name" value="TRANSCRIPTIONAL REGULATOR, ARSR FAMILY"/>
    <property type="match status" value="1"/>
</dbReference>
<dbReference type="GO" id="GO:0003677">
    <property type="term" value="F:DNA binding"/>
    <property type="evidence" value="ECO:0007669"/>
    <property type="project" value="UniProtKB-KW"/>
</dbReference>